<protein>
    <recommendedName>
        <fullName evidence="4">PTS system lactose-specific EIIA component</fullName>
    </recommendedName>
    <alternativeName>
        <fullName evidence="13">EIIA-Lac</fullName>
    </alternativeName>
    <alternativeName>
        <fullName evidence="15">EIII-Lac</fullName>
    </alternativeName>
    <alternativeName>
        <fullName evidence="14">Lactose-specific phosphotransferase enzyme IIA component</fullName>
    </alternativeName>
</protein>
<evidence type="ECO:0000256" key="5">
    <source>
        <dbReference type="ARBA" id="ARBA00022448"/>
    </source>
</evidence>
<evidence type="ECO:0000256" key="4">
    <source>
        <dbReference type="ARBA" id="ARBA00014322"/>
    </source>
</evidence>
<keyword evidence="18" id="KW-1185">Reference proteome</keyword>
<comment type="subunit">
    <text evidence="3">Homotrimer.</text>
</comment>
<comment type="caution">
    <text evidence="17">The sequence shown here is derived from an EMBL/GenBank/DDBJ whole genome shotgun (WGS) entry which is preliminary data.</text>
</comment>
<dbReference type="PROSITE" id="PS51095">
    <property type="entry name" value="PTS_EIIA_TYPE_3"/>
    <property type="match status" value="1"/>
</dbReference>
<evidence type="ECO:0000256" key="7">
    <source>
        <dbReference type="ARBA" id="ARBA00022553"/>
    </source>
</evidence>
<organism evidence="17 18">
    <name type="scientific">Sporolactobacillus shoreicorticis</name>
    <dbReference type="NCBI Taxonomy" id="1923877"/>
    <lineage>
        <taxon>Bacteria</taxon>
        <taxon>Bacillati</taxon>
        <taxon>Bacillota</taxon>
        <taxon>Bacilli</taxon>
        <taxon>Bacillales</taxon>
        <taxon>Sporolactobacillaceae</taxon>
        <taxon>Sporolactobacillus</taxon>
    </lineage>
</organism>
<evidence type="ECO:0000256" key="3">
    <source>
        <dbReference type="ARBA" id="ARBA00011233"/>
    </source>
</evidence>
<keyword evidence="7" id="KW-0597">Phosphoprotein</keyword>
<evidence type="ECO:0000256" key="8">
    <source>
        <dbReference type="ARBA" id="ARBA00022597"/>
    </source>
</evidence>
<keyword evidence="6" id="KW-0963">Cytoplasm</keyword>
<evidence type="ECO:0000256" key="11">
    <source>
        <dbReference type="ARBA" id="ARBA00022723"/>
    </source>
</evidence>
<dbReference type="EMBL" id="JBHUMQ010000061">
    <property type="protein sequence ID" value="MFD2696182.1"/>
    <property type="molecule type" value="Genomic_DNA"/>
</dbReference>
<evidence type="ECO:0000256" key="2">
    <source>
        <dbReference type="ARBA" id="ARBA00004496"/>
    </source>
</evidence>
<evidence type="ECO:0000256" key="10">
    <source>
        <dbReference type="ARBA" id="ARBA00022683"/>
    </source>
</evidence>
<dbReference type="SUPFAM" id="SSF46973">
    <property type="entry name" value="Enzyme IIa from lactose specific PTS, IIa-lac"/>
    <property type="match status" value="1"/>
</dbReference>
<evidence type="ECO:0000256" key="6">
    <source>
        <dbReference type="ARBA" id="ARBA00022490"/>
    </source>
</evidence>
<evidence type="ECO:0000313" key="18">
    <source>
        <dbReference type="Proteomes" id="UP001597399"/>
    </source>
</evidence>
<evidence type="ECO:0000256" key="13">
    <source>
        <dbReference type="ARBA" id="ARBA00030293"/>
    </source>
</evidence>
<evidence type="ECO:0000256" key="1">
    <source>
        <dbReference type="ARBA" id="ARBA00001946"/>
    </source>
</evidence>
<reference evidence="18" key="1">
    <citation type="journal article" date="2019" name="Int. J. Syst. Evol. Microbiol.">
        <title>The Global Catalogue of Microorganisms (GCM) 10K type strain sequencing project: providing services to taxonomists for standard genome sequencing and annotation.</title>
        <authorList>
            <consortium name="The Broad Institute Genomics Platform"/>
            <consortium name="The Broad Institute Genome Sequencing Center for Infectious Disease"/>
            <person name="Wu L."/>
            <person name="Ma J."/>
        </authorList>
    </citation>
    <scope>NUCLEOTIDE SEQUENCE [LARGE SCALE GENOMIC DNA]</scope>
    <source>
        <strain evidence="18">TISTR 2466</strain>
    </source>
</reference>
<dbReference type="Pfam" id="PF02255">
    <property type="entry name" value="PTS_IIA"/>
    <property type="match status" value="1"/>
</dbReference>
<comment type="cofactor">
    <cofactor evidence="1">
        <name>Mg(2+)</name>
        <dbReference type="ChEBI" id="CHEBI:18420"/>
    </cofactor>
</comment>
<keyword evidence="10" id="KW-0598">Phosphotransferase system</keyword>
<keyword evidence="12" id="KW-0460">Magnesium</keyword>
<dbReference type="Proteomes" id="UP001597399">
    <property type="component" value="Unassembled WGS sequence"/>
</dbReference>
<dbReference type="RefSeq" id="WP_253064878.1">
    <property type="nucleotide sequence ID" value="NZ_JAMXWM010000033.1"/>
</dbReference>
<name>A0ABW5SAI3_9BACL</name>
<feature type="modified residue" description="Phosphohistidine; by HPr" evidence="16">
    <location>
        <position position="79"/>
    </location>
</feature>
<dbReference type="Gene3D" id="1.20.58.80">
    <property type="entry name" value="Phosphotransferase system, lactose/cellobiose-type IIA subunit"/>
    <property type="match status" value="1"/>
</dbReference>
<proteinExistence type="predicted"/>
<dbReference type="PANTHER" id="PTHR34382:SF9">
    <property type="entry name" value="PHOSPHOTRANSFERASE SYSTEM SUGAR-SPECIFIC EII COMPONENT"/>
    <property type="match status" value="1"/>
</dbReference>
<dbReference type="PIRSF" id="PIRSF000699">
    <property type="entry name" value="PTS_IILac_III"/>
    <property type="match status" value="1"/>
</dbReference>
<keyword evidence="11" id="KW-0479">Metal-binding</keyword>
<dbReference type="PANTHER" id="PTHR34382">
    <property type="entry name" value="PTS SYSTEM N,N'-DIACETYLCHITOBIOSE-SPECIFIC EIIA COMPONENT"/>
    <property type="match status" value="1"/>
</dbReference>
<dbReference type="CDD" id="cd00215">
    <property type="entry name" value="PTS_IIA_lac"/>
    <property type="match status" value="1"/>
</dbReference>
<evidence type="ECO:0000256" key="15">
    <source>
        <dbReference type="ARBA" id="ARBA00032708"/>
    </source>
</evidence>
<keyword evidence="5" id="KW-0813">Transport</keyword>
<accession>A0ABW5SAI3</accession>
<keyword evidence="9" id="KW-0808">Transferase</keyword>
<evidence type="ECO:0000256" key="14">
    <source>
        <dbReference type="ARBA" id="ARBA00031467"/>
    </source>
</evidence>
<keyword evidence="8" id="KW-0762">Sugar transport</keyword>
<evidence type="ECO:0000256" key="12">
    <source>
        <dbReference type="ARBA" id="ARBA00022842"/>
    </source>
</evidence>
<dbReference type="InterPro" id="IPR036542">
    <property type="entry name" value="PTS_IIA_lac/cel_sf"/>
</dbReference>
<comment type="subcellular location">
    <subcellularLocation>
        <location evidence="2">Cytoplasm</location>
    </subcellularLocation>
</comment>
<evidence type="ECO:0000313" key="17">
    <source>
        <dbReference type="EMBL" id="MFD2696182.1"/>
    </source>
</evidence>
<dbReference type="InterPro" id="IPR003188">
    <property type="entry name" value="PTS_IIA_lac/cel"/>
</dbReference>
<evidence type="ECO:0000256" key="9">
    <source>
        <dbReference type="ARBA" id="ARBA00022679"/>
    </source>
</evidence>
<evidence type="ECO:0000256" key="16">
    <source>
        <dbReference type="PROSITE-ProRule" id="PRU00418"/>
    </source>
</evidence>
<sequence length="112" mass="12584">MATKEEISMAGFEIVAYSGDAKSALLKALENARKGQFGEARKLVEEARKSVNDAHQAQTKILSQEAGGQDMEVTFIMVHGQDSLMTTMMLMEEAKFFIDSYERLYKLENQLN</sequence>
<gene>
    <name evidence="17" type="ORF">ACFSUE_21520</name>
</gene>